<dbReference type="PANTHER" id="PTHR43798">
    <property type="entry name" value="MONOACYLGLYCEROL LIPASE"/>
    <property type="match status" value="1"/>
</dbReference>
<reference evidence="3 4" key="1">
    <citation type="journal article" date="2013" name="Stand. Genomic Sci.">
        <title>Genomic Encyclopedia of Type Strains, Phase I: The one thousand microbial genomes (KMG-I) project.</title>
        <authorList>
            <person name="Kyrpides N.C."/>
            <person name="Woyke T."/>
            <person name="Eisen J.A."/>
            <person name="Garrity G."/>
            <person name="Lilburn T.G."/>
            <person name="Beck B.J."/>
            <person name="Whitman W.B."/>
            <person name="Hugenholtz P."/>
            <person name="Klenk H.P."/>
        </authorList>
    </citation>
    <scope>NUCLEOTIDE SEQUENCE [LARGE SCALE GENOMIC DNA]</scope>
    <source>
        <strain evidence="3 4">DSM 45044</strain>
    </source>
</reference>
<dbReference type="InterPro" id="IPR000073">
    <property type="entry name" value="AB_hydrolase_1"/>
</dbReference>
<evidence type="ECO:0000256" key="1">
    <source>
        <dbReference type="SAM" id="MobiDB-lite"/>
    </source>
</evidence>
<feature type="region of interest" description="Disordered" evidence="1">
    <location>
        <begin position="370"/>
        <end position="402"/>
    </location>
</feature>
<dbReference type="InterPro" id="IPR029058">
    <property type="entry name" value="AB_hydrolase_fold"/>
</dbReference>
<dbReference type="InterPro" id="IPR050266">
    <property type="entry name" value="AB_hydrolase_sf"/>
</dbReference>
<dbReference type="Proteomes" id="UP000321617">
    <property type="component" value="Unassembled WGS sequence"/>
</dbReference>
<accession>A0A562UYA9</accession>
<sequence>MVAGDLSRRRVRRVGIIGAIAGLAAAGVAAGVATERYLVNKARRDPDDPYADEPFGRLPADSVRMVTTPDDVTLRVETVATEATAGDPSAAKATVVFVHGYCLDQGTFHFQRRALTESHLPVRGVFYDQPGHGGSGALPVNEYDMDSLSEALASVIRAVAPRGPLVLVGHSMGAMTIMAYSRRHPEEFAARVAGVALLSTSAGKLDQVSFGAPRALARARRLLLPVFSRAVAMTPGAIDRVRRIAGDLAWLLTRRYGFAIPDPSPALVSYVEKMNTETPIKTVVGFTKTLLEHDEHESLAAFRDVPVLISSGEEDQFTPAAHSVALAEAMPHAKLLMIPQAGHVALLERPHQVSGPLLEFLDACVAPGAAGRPERVLEETPAEEPAGWRRKKKSRDENGTEE</sequence>
<dbReference type="AlphaFoldDB" id="A0A562UYA9"/>
<gene>
    <name evidence="3" type="ORF">LX16_4041</name>
</gene>
<name>A0A562UYA9_9ACTN</name>
<evidence type="ECO:0000313" key="3">
    <source>
        <dbReference type="EMBL" id="TWJ10621.1"/>
    </source>
</evidence>
<evidence type="ECO:0000259" key="2">
    <source>
        <dbReference type="Pfam" id="PF00561"/>
    </source>
</evidence>
<dbReference type="GO" id="GO:0016020">
    <property type="term" value="C:membrane"/>
    <property type="evidence" value="ECO:0007669"/>
    <property type="project" value="TreeGrafter"/>
</dbReference>
<organism evidence="3 4">
    <name type="scientific">Stackebrandtia albiflava</name>
    <dbReference type="NCBI Taxonomy" id="406432"/>
    <lineage>
        <taxon>Bacteria</taxon>
        <taxon>Bacillati</taxon>
        <taxon>Actinomycetota</taxon>
        <taxon>Actinomycetes</taxon>
        <taxon>Glycomycetales</taxon>
        <taxon>Glycomycetaceae</taxon>
        <taxon>Stackebrandtia</taxon>
    </lineage>
</organism>
<dbReference type="Gene3D" id="3.40.50.1820">
    <property type="entry name" value="alpha/beta hydrolase"/>
    <property type="match status" value="1"/>
</dbReference>
<dbReference type="OrthoDB" id="5422338at2"/>
<dbReference type="GO" id="GO:0046464">
    <property type="term" value="P:acylglycerol catabolic process"/>
    <property type="evidence" value="ECO:0007669"/>
    <property type="project" value="TreeGrafter"/>
</dbReference>
<feature type="domain" description="AB hydrolase-1" evidence="2">
    <location>
        <begin position="94"/>
        <end position="350"/>
    </location>
</feature>
<proteinExistence type="predicted"/>
<protein>
    <submittedName>
        <fullName evidence="3">Pimeloyl-ACP methyl ester carboxylesterase</fullName>
    </submittedName>
</protein>
<dbReference type="GO" id="GO:0047372">
    <property type="term" value="F:monoacylglycerol lipase activity"/>
    <property type="evidence" value="ECO:0007669"/>
    <property type="project" value="TreeGrafter"/>
</dbReference>
<dbReference type="EMBL" id="VLLL01000007">
    <property type="protein sequence ID" value="TWJ10621.1"/>
    <property type="molecule type" value="Genomic_DNA"/>
</dbReference>
<dbReference type="SUPFAM" id="SSF53474">
    <property type="entry name" value="alpha/beta-Hydrolases"/>
    <property type="match status" value="1"/>
</dbReference>
<evidence type="ECO:0000313" key="4">
    <source>
        <dbReference type="Proteomes" id="UP000321617"/>
    </source>
</evidence>
<dbReference type="PANTHER" id="PTHR43798:SF5">
    <property type="entry name" value="MONOACYLGLYCEROL LIPASE ABHD6"/>
    <property type="match status" value="1"/>
</dbReference>
<keyword evidence="4" id="KW-1185">Reference proteome</keyword>
<dbReference type="Pfam" id="PF00561">
    <property type="entry name" value="Abhydrolase_1"/>
    <property type="match status" value="1"/>
</dbReference>
<comment type="caution">
    <text evidence="3">The sequence shown here is derived from an EMBL/GenBank/DDBJ whole genome shotgun (WGS) entry which is preliminary data.</text>
</comment>